<evidence type="ECO:0000313" key="2">
    <source>
        <dbReference type="Proteomes" id="UP000694864"/>
    </source>
</evidence>
<sequence length="470" mass="52955">MAQGILNGPCANPAFNWSCFGTKLVDKEFSSAVKIQVRIDLPVKQVNMFDDQSLPFSPSWFPPSPEPFPQSMELRQDPTMVEAENMDEVFAGLFSVPAISEATPTTSTQPSLVPFPESLIIPQYPPDVPAPQEQPLCRSLGYLQHSDNQDLLNPNVLNSFQEPDVSTMKQQQQQQPQQSDHQSLLNPNMMYSFQDPDASTMQQQPPLANSHGYVQQSDEQGLLNPNILNSFHEPDVSTMQQHQQPLSNSNGYLQQSDEGDLLQNMLNSFQEPDGSAMQQQQLVCHSNGYVQGNLPNIQSDQQYLSNQNMIMNSLQDPNNSTMINIVHQTEEGNNEYAHQQPLIDSFGLPNHLQDQFLSPPVPENYPSYPAYQHGLIGSHFNMYEQQPPPRALTNREDEHLPPRMVSDLAMTYYQQNQISMIPPQPRMSSSSTRNYFQQNQISMILPQPRMSSSSTSLSCVGLVLYKIKIL</sequence>
<gene>
    <name evidence="3" type="primary">LOC104759034</name>
</gene>
<proteinExistence type="predicted"/>
<evidence type="ECO:0000313" key="3">
    <source>
        <dbReference type="RefSeq" id="XP_010480311.1"/>
    </source>
</evidence>
<feature type="region of interest" description="Disordered" evidence="1">
    <location>
        <begin position="236"/>
        <end position="255"/>
    </location>
</feature>
<dbReference type="Proteomes" id="UP000694864">
    <property type="component" value="Chromosome 17"/>
</dbReference>
<organism evidence="2 3">
    <name type="scientific">Camelina sativa</name>
    <name type="common">False flax</name>
    <name type="synonym">Myagrum sativum</name>
    <dbReference type="NCBI Taxonomy" id="90675"/>
    <lineage>
        <taxon>Eukaryota</taxon>
        <taxon>Viridiplantae</taxon>
        <taxon>Streptophyta</taxon>
        <taxon>Embryophyta</taxon>
        <taxon>Tracheophyta</taxon>
        <taxon>Spermatophyta</taxon>
        <taxon>Magnoliopsida</taxon>
        <taxon>eudicotyledons</taxon>
        <taxon>Gunneridae</taxon>
        <taxon>Pentapetalae</taxon>
        <taxon>rosids</taxon>
        <taxon>malvids</taxon>
        <taxon>Brassicales</taxon>
        <taxon>Brassicaceae</taxon>
        <taxon>Camelineae</taxon>
        <taxon>Camelina</taxon>
    </lineage>
</organism>
<dbReference type="RefSeq" id="XP_010480311.1">
    <property type="nucleotide sequence ID" value="XM_010482009.1"/>
</dbReference>
<feature type="compositionally biased region" description="Polar residues" evidence="1">
    <location>
        <begin position="237"/>
        <end position="255"/>
    </location>
</feature>
<protein>
    <submittedName>
        <fullName evidence="3">Uncharacterized protein LOC104759034</fullName>
    </submittedName>
</protein>
<name>A0ABM0X440_CAMSA</name>
<reference evidence="2" key="1">
    <citation type="journal article" date="2014" name="Nat. Commun.">
        <title>The emerging biofuel crop Camelina sativa retains a highly undifferentiated hexaploid genome structure.</title>
        <authorList>
            <person name="Kagale S."/>
            <person name="Koh C."/>
            <person name="Nixon J."/>
            <person name="Bollina V."/>
            <person name="Clarke W.E."/>
            <person name="Tuteja R."/>
            <person name="Spillane C."/>
            <person name="Robinson S.J."/>
            <person name="Links M.G."/>
            <person name="Clarke C."/>
            <person name="Higgins E.E."/>
            <person name="Huebert T."/>
            <person name="Sharpe A.G."/>
            <person name="Parkin I.A."/>
        </authorList>
    </citation>
    <scope>NUCLEOTIDE SEQUENCE [LARGE SCALE GENOMIC DNA]</scope>
    <source>
        <strain evidence="2">cv. DH55</strain>
    </source>
</reference>
<reference evidence="3" key="2">
    <citation type="submission" date="2025-08" db="UniProtKB">
        <authorList>
            <consortium name="RefSeq"/>
        </authorList>
    </citation>
    <scope>IDENTIFICATION</scope>
    <source>
        <tissue evidence="3">Leaf</tissue>
    </source>
</reference>
<feature type="compositionally biased region" description="Polar residues" evidence="1">
    <location>
        <begin position="179"/>
        <end position="212"/>
    </location>
</feature>
<evidence type="ECO:0000256" key="1">
    <source>
        <dbReference type="SAM" id="MobiDB-lite"/>
    </source>
</evidence>
<feature type="region of interest" description="Disordered" evidence="1">
    <location>
        <begin position="163"/>
        <end position="212"/>
    </location>
</feature>
<keyword evidence="2" id="KW-1185">Reference proteome</keyword>
<dbReference type="GeneID" id="104759034"/>
<accession>A0ABM0X440</accession>